<dbReference type="Gene3D" id="1.10.3210.10">
    <property type="entry name" value="Hypothetical protein af1432"/>
    <property type="match status" value="1"/>
</dbReference>
<dbReference type="Pfam" id="PF19276">
    <property type="entry name" value="HD_assoc_2"/>
    <property type="match status" value="1"/>
</dbReference>
<dbReference type="SMART" id="SM00471">
    <property type="entry name" value="HDc"/>
    <property type="match status" value="1"/>
</dbReference>
<evidence type="ECO:0000259" key="1">
    <source>
        <dbReference type="SMART" id="SM00471"/>
    </source>
</evidence>
<keyword evidence="3" id="KW-1185">Reference proteome</keyword>
<dbReference type="InterPro" id="IPR003607">
    <property type="entry name" value="HD/PDEase_dom"/>
</dbReference>
<dbReference type="STRING" id="980251.GCA_001642875_02088"/>
<dbReference type="Pfam" id="PF01966">
    <property type="entry name" value="HD"/>
    <property type="match status" value="1"/>
</dbReference>
<evidence type="ECO:0000313" key="2">
    <source>
        <dbReference type="EMBL" id="QEG22735.1"/>
    </source>
</evidence>
<feature type="domain" description="HD/PDEase" evidence="1">
    <location>
        <begin position="62"/>
        <end position="200"/>
    </location>
</feature>
<evidence type="ECO:0000313" key="3">
    <source>
        <dbReference type="Proteomes" id="UP000322214"/>
    </source>
</evidence>
<dbReference type="Proteomes" id="UP000322214">
    <property type="component" value="Chromosome"/>
</dbReference>
<sequence>MNELLSIPEIQSLEVSDGLLRIPSQIDVPVTSRVTRIIDTPVFQRLKRISQLGLVAFVYPAANHSRFEHSLGVFRNCLLFVKQLAWQPRFCELVSAEQVEALLLAALLHDVGHWPFCHPIEDMGLDGVPRHENLAQQWLADDELQSCIGEDWNACPELVTRIITRKTETKSERLLASILSGPIDIDKLDYLYRDSLHAGVPYGQNLDTARLVRSLCLNESGDALAISTKGRTAAELMVFARYVMFSEIYWHHAVRSATAMLQRAFFRSKSAAEPVDWEKEFQLGESDFVLGWRARSQQSESVHSLLEGLFSQRRRLYKRAANFSFVENESLYRALAQRKYADLTDVGEQLAKAIAIECGQELDADDVLIDAPPAKLEVQFNIDIFDARSESWRPLGEVSPMIHTLAKKQFDDYVKRVRVFCKPELAATLADIDIVKLLEGIV</sequence>
<protein>
    <submittedName>
        <fullName evidence="2">HD domain protein</fullName>
    </submittedName>
</protein>
<accession>A0A5B9PC36</accession>
<gene>
    <name evidence="2" type="ORF">MFFC18_26180</name>
</gene>
<dbReference type="SUPFAM" id="SSF109604">
    <property type="entry name" value="HD-domain/PDEase-like"/>
    <property type="match status" value="1"/>
</dbReference>
<organism evidence="2 3">
    <name type="scientific">Mariniblastus fucicola</name>
    <dbReference type="NCBI Taxonomy" id="980251"/>
    <lineage>
        <taxon>Bacteria</taxon>
        <taxon>Pseudomonadati</taxon>
        <taxon>Planctomycetota</taxon>
        <taxon>Planctomycetia</taxon>
        <taxon>Pirellulales</taxon>
        <taxon>Pirellulaceae</taxon>
        <taxon>Mariniblastus</taxon>
    </lineage>
</organism>
<dbReference type="OrthoDB" id="9803619at2"/>
<dbReference type="GO" id="GO:0008832">
    <property type="term" value="F:dGTPase activity"/>
    <property type="evidence" value="ECO:0007669"/>
    <property type="project" value="TreeGrafter"/>
</dbReference>
<dbReference type="EMBL" id="CP042912">
    <property type="protein sequence ID" value="QEG22735.1"/>
    <property type="molecule type" value="Genomic_DNA"/>
</dbReference>
<reference evidence="2 3" key="1">
    <citation type="submission" date="2019-08" db="EMBL/GenBank/DDBJ databases">
        <title>Deep-cultivation of Planctomycetes and their phenomic and genomic characterization uncovers novel biology.</title>
        <authorList>
            <person name="Wiegand S."/>
            <person name="Jogler M."/>
            <person name="Boedeker C."/>
            <person name="Pinto D."/>
            <person name="Vollmers J."/>
            <person name="Rivas-Marin E."/>
            <person name="Kohn T."/>
            <person name="Peeters S.H."/>
            <person name="Heuer A."/>
            <person name="Rast P."/>
            <person name="Oberbeckmann S."/>
            <person name="Bunk B."/>
            <person name="Jeske O."/>
            <person name="Meyerdierks A."/>
            <person name="Storesund J.E."/>
            <person name="Kallscheuer N."/>
            <person name="Luecker S."/>
            <person name="Lage O.M."/>
            <person name="Pohl T."/>
            <person name="Merkel B.J."/>
            <person name="Hornburger P."/>
            <person name="Mueller R.-W."/>
            <person name="Bruemmer F."/>
            <person name="Labrenz M."/>
            <person name="Spormann A.M."/>
            <person name="Op den Camp H."/>
            <person name="Overmann J."/>
            <person name="Amann R."/>
            <person name="Jetten M.S.M."/>
            <person name="Mascher T."/>
            <person name="Medema M.H."/>
            <person name="Devos D.P."/>
            <person name="Kaster A.-K."/>
            <person name="Ovreas L."/>
            <person name="Rohde M."/>
            <person name="Galperin M.Y."/>
            <person name="Jogler C."/>
        </authorList>
    </citation>
    <scope>NUCLEOTIDE SEQUENCE [LARGE SCALE GENOMIC DNA]</scope>
    <source>
        <strain evidence="2 3">FC18</strain>
    </source>
</reference>
<dbReference type="AlphaFoldDB" id="A0A5B9PC36"/>
<dbReference type="RefSeq" id="WP_075084516.1">
    <property type="nucleotide sequence ID" value="NZ_CP042912.1"/>
</dbReference>
<dbReference type="GO" id="GO:0006203">
    <property type="term" value="P:dGTP catabolic process"/>
    <property type="evidence" value="ECO:0007669"/>
    <property type="project" value="TreeGrafter"/>
</dbReference>
<proteinExistence type="predicted"/>
<dbReference type="PANTHER" id="PTHR11373">
    <property type="entry name" value="DEOXYNUCLEOSIDE TRIPHOSPHATE TRIPHOSPHOHYDROLASE"/>
    <property type="match status" value="1"/>
</dbReference>
<dbReference type="CDD" id="cd00077">
    <property type="entry name" value="HDc"/>
    <property type="match status" value="1"/>
</dbReference>
<dbReference type="InterPro" id="IPR045509">
    <property type="entry name" value="HD_assoc_2"/>
</dbReference>
<dbReference type="PANTHER" id="PTHR11373:SF4">
    <property type="entry name" value="DEOXYNUCLEOSIDE TRIPHOSPHATE TRIPHOSPHOHYDROLASE SAMHD1"/>
    <property type="match status" value="1"/>
</dbReference>
<dbReference type="InterPro" id="IPR050135">
    <property type="entry name" value="dGTPase-like"/>
</dbReference>
<dbReference type="KEGG" id="mff:MFFC18_26180"/>
<name>A0A5B9PC36_9BACT</name>
<dbReference type="InterPro" id="IPR006674">
    <property type="entry name" value="HD_domain"/>
</dbReference>